<dbReference type="EMBL" id="JBJKFK010002415">
    <property type="protein sequence ID" value="KAL3311138.1"/>
    <property type="molecule type" value="Genomic_DNA"/>
</dbReference>
<evidence type="ECO:0000259" key="2">
    <source>
        <dbReference type="PROSITE" id="PS51180"/>
    </source>
</evidence>
<dbReference type="Gene3D" id="1.25.40.280">
    <property type="entry name" value="alix/aip1 like domains"/>
    <property type="match status" value="1"/>
</dbReference>
<accession>A0ABD2PUJ5</accession>
<feature type="transmembrane region" description="Helical" evidence="1">
    <location>
        <begin position="172"/>
        <end position="195"/>
    </location>
</feature>
<dbReference type="PANTHER" id="PTHR23031">
    <property type="entry name" value="RHOPHILIN"/>
    <property type="match status" value="1"/>
</dbReference>
<evidence type="ECO:0000313" key="4">
    <source>
        <dbReference type="Proteomes" id="UP001626550"/>
    </source>
</evidence>
<dbReference type="InterPro" id="IPR047138">
    <property type="entry name" value="RHPN1_2"/>
</dbReference>
<reference evidence="3 4" key="1">
    <citation type="submission" date="2024-11" db="EMBL/GenBank/DDBJ databases">
        <title>Adaptive evolution of stress response genes in parasites aligns with host niche diversity.</title>
        <authorList>
            <person name="Hahn C."/>
            <person name="Resl P."/>
        </authorList>
    </citation>
    <scope>NUCLEOTIDE SEQUENCE [LARGE SCALE GENOMIC DNA]</scope>
    <source>
        <strain evidence="3">EGGRZ-B1_66</strain>
        <tissue evidence="3">Body</tissue>
    </source>
</reference>
<dbReference type="PANTHER" id="PTHR23031:SF5">
    <property type="entry name" value="RHOPHILIN-2-RELATED"/>
    <property type="match status" value="1"/>
</dbReference>
<evidence type="ECO:0000256" key="1">
    <source>
        <dbReference type="SAM" id="Phobius"/>
    </source>
</evidence>
<comment type="caution">
    <text evidence="3">The sequence shown here is derived from an EMBL/GenBank/DDBJ whole genome shotgun (WGS) entry which is preliminary data.</text>
</comment>
<name>A0ABD2PUJ5_9PLAT</name>
<sequence length="216" mass="24977">MKQINELNSDLQSLKTELDKINCSFADYQSTNSQLPMLPIGMKDTIPIDFKPFFLRFLEDHYYADSAEYDILSPLRNETGIKDHKRYYSLLTIVDHRFFSKEIKRDLFFTWNDSFTGVAFKQVSLAFEKGSVLFNLGALYSQLATACLQAQECKFIEFAMNPHGDNENHERLGLYIGLAIAVSYPLSATFIALLIKILIHSRFILSAHWFCRNDEF</sequence>
<dbReference type="Pfam" id="PF03097">
    <property type="entry name" value="BRO1"/>
    <property type="match status" value="1"/>
</dbReference>
<dbReference type="InterPro" id="IPR038499">
    <property type="entry name" value="BRO1_sf"/>
</dbReference>
<keyword evidence="1" id="KW-1133">Transmembrane helix</keyword>
<keyword evidence="4" id="KW-1185">Reference proteome</keyword>
<protein>
    <recommendedName>
        <fullName evidence="2">BRO1 domain-containing protein</fullName>
    </recommendedName>
</protein>
<evidence type="ECO:0000313" key="3">
    <source>
        <dbReference type="EMBL" id="KAL3311138.1"/>
    </source>
</evidence>
<keyword evidence="1" id="KW-0812">Transmembrane</keyword>
<organism evidence="3 4">
    <name type="scientific">Cichlidogyrus casuarinus</name>
    <dbReference type="NCBI Taxonomy" id="1844966"/>
    <lineage>
        <taxon>Eukaryota</taxon>
        <taxon>Metazoa</taxon>
        <taxon>Spiralia</taxon>
        <taxon>Lophotrochozoa</taxon>
        <taxon>Platyhelminthes</taxon>
        <taxon>Monogenea</taxon>
        <taxon>Monopisthocotylea</taxon>
        <taxon>Dactylogyridea</taxon>
        <taxon>Ancyrocephalidae</taxon>
        <taxon>Cichlidogyrus</taxon>
    </lineage>
</organism>
<keyword evidence="1" id="KW-0472">Membrane</keyword>
<dbReference type="InterPro" id="IPR004328">
    <property type="entry name" value="BRO1_dom"/>
</dbReference>
<feature type="domain" description="BRO1" evidence="2">
    <location>
        <begin position="36"/>
        <end position="216"/>
    </location>
</feature>
<gene>
    <name evidence="3" type="ORF">Ciccas_010284</name>
</gene>
<dbReference type="Proteomes" id="UP001626550">
    <property type="component" value="Unassembled WGS sequence"/>
</dbReference>
<dbReference type="PROSITE" id="PS51180">
    <property type="entry name" value="BRO1"/>
    <property type="match status" value="1"/>
</dbReference>
<dbReference type="AlphaFoldDB" id="A0ABD2PUJ5"/>
<proteinExistence type="predicted"/>